<accession>A0A1W1W6Z7</accession>
<reference evidence="2" key="1">
    <citation type="submission" date="2017-04" db="EMBL/GenBank/DDBJ databases">
        <authorList>
            <person name="Varghese N."/>
            <person name="Submissions S."/>
        </authorList>
    </citation>
    <scope>NUCLEOTIDE SEQUENCE [LARGE SCALE GENOMIC DNA]</scope>
    <source>
        <strain evidence="2">DSM 9293</strain>
    </source>
</reference>
<organism evidence="1 2">
    <name type="scientific">Sulfobacillus thermosulfidooxidans (strain DSM 9293 / VKM B-1269 / AT-1)</name>
    <dbReference type="NCBI Taxonomy" id="929705"/>
    <lineage>
        <taxon>Bacteria</taxon>
        <taxon>Bacillati</taxon>
        <taxon>Bacillota</taxon>
        <taxon>Clostridia</taxon>
        <taxon>Eubacteriales</taxon>
        <taxon>Clostridiales Family XVII. Incertae Sedis</taxon>
        <taxon>Sulfobacillus</taxon>
    </lineage>
</organism>
<evidence type="ECO:0000313" key="1">
    <source>
        <dbReference type="EMBL" id="SMC01899.1"/>
    </source>
</evidence>
<proteinExistence type="predicted"/>
<sequence>MYRIVRFYRDGHRRVIQRGLTLEDAQAHCRREDTHKIDEQGQVVWFDGYEEDH</sequence>
<dbReference type="EMBL" id="FWWY01000001">
    <property type="protein sequence ID" value="SMC01899.1"/>
    <property type="molecule type" value="Genomic_DNA"/>
</dbReference>
<dbReference type="Proteomes" id="UP000192660">
    <property type="component" value="Unassembled WGS sequence"/>
</dbReference>
<dbReference type="RefSeq" id="WP_176213120.1">
    <property type="nucleotide sequence ID" value="NZ_FWWY01000001.1"/>
</dbReference>
<evidence type="ECO:0000313" key="2">
    <source>
        <dbReference type="Proteomes" id="UP000192660"/>
    </source>
</evidence>
<gene>
    <name evidence="1" type="ORF">SAMN00768000_0144</name>
</gene>
<protein>
    <submittedName>
        <fullName evidence="1">Uncharacterized protein</fullName>
    </submittedName>
</protein>
<dbReference type="AlphaFoldDB" id="A0A1W1W6Z7"/>
<keyword evidence="2" id="KW-1185">Reference proteome</keyword>
<name>A0A1W1W6Z7_SULTA</name>